<dbReference type="eggNOG" id="KOG0143">
    <property type="taxonomic scope" value="Eukaryota"/>
</dbReference>
<dbReference type="GO" id="GO:0016491">
    <property type="term" value="F:oxidoreductase activity"/>
    <property type="evidence" value="ECO:0007669"/>
    <property type="project" value="UniProtKB-KW"/>
</dbReference>
<keyword evidence="2" id="KW-0479">Metal-binding</keyword>
<dbReference type="InterPro" id="IPR050231">
    <property type="entry name" value="Iron_ascorbate_oxido_reductase"/>
</dbReference>
<dbReference type="PANTHER" id="PTHR47990">
    <property type="entry name" value="2-OXOGLUTARATE (2OG) AND FE(II)-DEPENDENT OXYGENASE SUPERFAMILY PROTEIN-RELATED"/>
    <property type="match status" value="1"/>
</dbReference>
<accession>S8A9G8</accession>
<evidence type="ECO:0000256" key="1">
    <source>
        <dbReference type="ARBA" id="ARBA00008056"/>
    </source>
</evidence>
<dbReference type="OrthoDB" id="288590at2759"/>
<dbReference type="AlphaFoldDB" id="S8A9G8"/>
<dbReference type="HOGENOM" id="CLU_010119_6_3_1"/>
<evidence type="ECO:0000256" key="3">
    <source>
        <dbReference type="SAM" id="MobiDB-lite"/>
    </source>
</evidence>
<dbReference type="EMBL" id="AQGS01000464">
    <property type="protein sequence ID" value="EPS39655.1"/>
    <property type="molecule type" value="Genomic_DNA"/>
</dbReference>
<proteinExistence type="inferred from homology"/>
<keyword evidence="6" id="KW-1185">Reference proteome</keyword>
<dbReference type="OMA" id="CGIGEHS"/>
<dbReference type="InterPro" id="IPR027443">
    <property type="entry name" value="IPNS-like_sf"/>
</dbReference>
<reference evidence="5 6" key="1">
    <citation type="journal article" date="2013" name="PLoS Genet.">
        <title>Genomic mechanisms accounting for the adaptation to parasitism in nematode-trapping fungi.</title>
        <authorList>
            <person name="Meerupati T."/>
            <person name="Andersson K.M."/>
            <person name="Friman E."/>
            <person name="Kumar D."/>
            <person name="Tunlid A."/>
            <person name="Ahren D."/>
        </authorList>
    </citation>
    <scope>NUCLEOTIDE SEQUENCE [LARGE SCALE GENOMIC DNA]</scope>
    <source>
        <strain evidence="5 6">CBS 200.50</strain>
    </source>
</reference>
<dbReference type="PROSITE" id="PS51471">
    <property type="entry name" value="FE2OG_OXY"/>
    <property type="match status" value="1"/>
</dbReference>
<dbReference type="Proteomes" id="UP000015100">
    <property type="component" value="Unassembled WGS sequence"/>
</dbReference>
<keyword evidence="2" id="KW-0408">Iron</keyword>
<dbReference type="InterPro" id="IPR005123">
    <property type="entry name" value="Oxoglu/Fe-dep_dioxygenase_dom"/>
</dbReference>
<organism evidence="5 6">
    <name type="scientific">Dactylellina haptotyla (strain CBS 200.50)</name>
    <name type="common">Nematode-trapping fungus</name>
    <name type="synonym">Monacrosporium haptotylum</name>
    <dbReference type="NCBI Taxonomy" id="1284197"/>
    <lineage>
        <taxon>Eukaryota</taxon>
        <taxon>Fungi</taxon>
        <taxon>Dikarya</taxon>
        <taxon>Ascomycota</taxon>
        <taxon>Pezizomycotina</taxon>
        <taxon>Orbiliomycetes</taxon>
        <taxon>Orbiliales</taxon>
        <taxon>Orbiliaceae</taxon>
        <taxon>Dactylellina</taxon>
    </lineage>
</organism>
<dbReference type="GO" id="GO:0046872">
    <property type="term" value="F:metal ion binding"/>
    <property type="evidence" value="ECO:0007669"/>
    <property type="project" value="UniProtKB-KW"/>
</dbReference>
<evidence type="ECO:0000256" key="2">
    <source>
        <dbReference type="RuleBase" id="RU003682"/>
    </source>
</evidence>
<dbReference type="SUPFAM" id="SSF51197">
    <property type="entry name" value="Clavaminate synthase-like"/>
    <property type="match status" value="1"/>
</dbReference>
<dbReference type="InterPro" id="IPR044861">
    <property type="entry name" value="IPNS-like_FE2OG_OXY"/>
</dbReference>
<evidence type="ECO:0000313" key="5">
    <source>
        <dbReference type="EMBL" id="EPS39655.1"/>
    </source>
</evidence>
<dbReference type="Pfam" id="PF03171">
    <property type="entry name" value="2OG-FeII_Oxy"/>
    <property type="match status" value="1"/>
</dbReference>
<feature type="region of interest" description="Disordered" evidence="3">
    <location>
        <begin position="216"/>
        <end position="236"/>
    </location>
</feature>
<sequence length="287" mass="32131">MALHLKDGGWAWRGYMPWGGEGTKGNIDQKEGFYGGPELASNDQHPLKGMPTFGENQFPDDELPEMRHLVLEYIDKVTQLGLTISDAISVGLGLDRKEIKRRLLDPAPIQLFRSFKYYGSHGVDSCGIGEHSDFGFLTILSQNATGLQVLSPLKEWVDVPFIPDSYVVNVGDILDRLTLGLYVSPLHRVLTPQPNSDRLSIPFFFDPAWNAEVRPLPLSGERDGETPSSAARERWNRNSTFKDLQGTWGQYLGVKVLKIFPDLSLPDFSAVTRPSGRHLVEIKRDEP</sequence>
<gene>
    <name evidence="5" type="ORF">H072_6593</name>
</gene>
<dbReference type="Gene3D" id="2.60.120.330">
    <property type="entry name" value="B-lactam Antibiotic, Isopenicillin N Synthase, Chain"/>
    <property type="match status" value="1"/>
</dbReference>
<name>S8A9G8_DACHA</name>
<protein>
    <recommendedName>
        <fullName evidence="4">Fe2OG dioxygenase domain-containing protein</fullName>
    </recommendedName>
</protein>
<comment type="similarity">
    <text evidence="1 2">Belongs to the iron/ascorbate-dependent oxidoreductase family.</text>
</comment>
<evidence type="ECO:0000259" key="4">
    <source>
        <dbReference type="PROSITE" id="PS51471"/>
    </source>
</evidence>
<feature type="compositionally biased region" description="Basic and acidic residues" evidence="3">
    <location>
        <begin position="220"/>
        <end position="236"/>
    </location>
</feature>
<feature type="domain" description="Fe2OG dioxygenase" evidence="4">
    <location>
        <begin position="105"/>
        <end position="207"/>
    </location>
</feature>
<evidence type="ECO:0000313" key="6">
    <source>
        <dbReference type="Proteomes" id="UP000015100"/>
    </source>
</evidence>
<dbReference type="STRING" id="1284197.S8A9G8"/>
<reference evidence="6" key="2">
    <citation type="submission" date="2013-04" db="EMBL/GenBank/DDBJ databases">
        <title>Genomic mechanisms accounting for the adaptation to parasitism in nematode-trapping fungi.</title>
        <authorList>
            <person name="Ahren D.G."/>
        </authorList>
    </citation>
    <scope>NUCLEOTIDE SEQUENCE [LARGE SCALE GENOMIC DNA]</scope>
    <source>
        <strain evidence="6">CBS 200.50</strain>
    </source>
</reference>
<comment type="caution">
    <text evidence="5">The sequence shown here is derived from an EMBL/GenBank/DDBJ whole genome shotgun (WGS) entry which is preliminary data.</text>
</comment>
<keyword evidence="2" id="KW-0560">Oxidoreductase</keyword>